<feature type="domain" description="F5/8 type C" evidence="4">
    <location>
        <begin position="944"/>
        <end position="1094"/>
    </location>
</feature>
<accession>A0A1Y4QM22</accession>
<evidence type="ECO:0000256" key="1">
    <source>
        <dbReference type="SAM" id="MobiDB-lite"/>
    </source>
</evidence>
<dbReference type="Gene3D" id="1.20.1050.60">
    <property type="entry name" value="alpha-1,2-mannosidase"/>
    <property type="match status" value="1"/>
</dbReference>
<proteinExistence type="predicted"/>
<dbReference type="InterPro" id="IPR050883">
    <property type="entry name" value="PNGase"/>
</dbReference>
<dbReference type="SUPFAM" id="SSF48208">
    <property type="entry name" value="Six-hairpin glycosidases"/>
    <property type="match status" value="1"/>
</dbReference>
<dbReference type="PANTHER" id="PTHR12143:SF43">
    <property type="entry name" value="PUTATIVE-RELATED"/>
    <property type="match status" value="1"/>
</dbReference>
<dbReference type="PROSITE" id="PS50022">
    <property type="entry name" value="FA58C_3"/>
    <property type="match status" value="2"/>
</dbReference>
<dbReference type="InterPro" id="IPR012939">
    <property type="entry name" value="Glyco_hydro_92"/>
</dbReference>
<evidence type="ECO:0000313" key="6">
    <source>
        <dbReference type="Proteomes" id="UP000196258"/>
    </source>
</evidence>
<organism evidence="5 6">
    <name type="scientific">Thomasclavelia spiroformis</name>
    <dbReference type="NCBI Taxonomy" id="29348"/>
    <lineage>
        <taxon>Bacteria</taxon>
        <taxon>Bacillati</taxon>
        <taxon>Bacillota</taxon>
        <taxon>Erysipelotrichia</taxon>
        <taxon>Erysipelotrichales</taxon>
        <taxon>Coprobacillaceae</taxon>
        <taxon>Thomasclavelia</taxon>
    </lineage>
</organism>
<dbReference type="InterPro" id="IPR014718">
    <property type="entry name" value="GH-type_carb-bd"/>
</dbReference>
<keyword evidence="2" id="KW-0812">Transmembrane</keyword>
<feature type="region of interest" description="Disordered" evidence="1">
    <location>
        <begin position="51"/>
        <end position="86"/>
    </location>
</feature>
<dbReference type="SUPFAM" id="SSF49785">
    <property type="entry name" value="Galactose-binding domain-like"/>
    <property type="match status" value="2"/>
</dbReference>
<dbReference type="InterPro" id="IPR041371">
    <property type="entry name" value="GH92_N"/>
</dbReference>
<feature type="signal peptide" evidence="3">
    <location>
        <begin position="1"/>
        <end position="23"/>
    </location>
</feature>
<dbReference type="GO" id="GO:0005829">
    <property type="term" value="C:cytosol"/>
    <property type="evidence" value="ECO:0007669"/>
    <property type="project" value="TreeGrafter"/>
</dbReference>
<reference evidence="6" key="1">
    <citation type="submission" date="2017-04" db="EMBL/GenBank/DDBJ databases">
        <title>Function of individual gut microbiota members based on whole genome sequencing of pure cultures obtained from chicken caecum.</title>
        <authorList>
            <person name="Medvecky M."/>
            <person name="Cejkova D."/>
            <person name="Polansky O."/>
            <person name="Karasova D."/>
            <person name="Kubasova T."/>
            <person name="Cizek A."/>
            <person name="Rychlik I."/>
        </authorList>
    </citation>
    <scope>NUCLEOTIDE SEQUENCE [LARGE SCALE GENOMIC DNA]</scope>
    <source>
        <strain evidence="6">An149</strain>
    </source>
</reference>
<keyword evidence="2" id="KW-0472">Membrane</keyword>
<dbReference type="Gene3D" id="1.20.1270.90">
    <property type="entry name" value="AF1782-like"/>
    <property type="match status" value="2"/>
</dbReference>
<evidence type="ECO:0000256" key="2">
    <source>
        <dbReference type="SAM" id="Phobius"/>
    </source>
</evidence>
<evidence type="ECO:0000256" key="3">
    <source>
        <dbReference type="SAM" id="SignalP"/>
    </source>
</evidence>
<dbReference type="GO" id="GO:0030246">
    <property type="term" value="F:carbohydrate binding"/>
    <property type="evidence" value="ECO:0007669"/>
    <property type="project" value="InterPro"/>
</dbReference>
<dbReference type="PANTHER" id="PTHR12143">
    <property type="entry name" value="PEPTIDE N-GLYCANASE PNGASE -RELATED"/>
    <property type="match status" value="1"/>
</dbReference>
<dbReference type="InterPro" id="IPR008928">
    <property type="entry name" value="6-hairpin_glycosidase_sf"/>
</dbReference>
<dbReference type="Pfam" id="PF07554">
    <property type="entry name" value="FIVAR"/>
    <property type="match status" value="4"/>
</dbReference>
<dbReference type="GO" id="GO:0006516">
    <property type="term" value="P:glycoprotein catabolic process"/>
    <property type="evidence" value="ECO:0007669"/>
    <property type="project" value="TreeGrafter"/>
</dbReference>
<dbReference type="EMBL" id="NFLB01000002">
    <property type="protein sequence ID" value="OUQ06277.1"/>
    <property type="molecule type" value="Genomic_DNA"/>
</dbReference>
<dbReference type="Pfam" id="PF00754">
    <property type="entry name" value="F5_F8_type_C"/>
    <property type="match status" value="2"/>
</dbReference>
<sequence>MNIRGKKVVAVLLSAFMTMSVFSINSVNVDATYDTDENYVEYTNTLFGTNVDEGSTSAGPSLPNGSIHPSPETTPPDNGGYHRGNPVVGFGQLYTQGSGGTKSYGNFLLSPQTGEIKTSDRDHASSISEEKGQANYYTVKLDKYDIKAEVTPNQHSAIYRFTYPENADSSLLIDVSRKIGGEVALKSGSVNVDKENKMITGGGTFGKNWNPSDWNMYFALEFDQDIEEIGTWDNGGLKSDVLSLEKTSNNEHFGAYVKFDTSSDQEVNVKIAISFVSVDKAKEFLNNEISEFDFEKEKEEAKDVWNEVLGKVELGSQVDEETKGKFYTALYHTNVQPRDRTEDHGTWDDYYTLWDSWRTVFPFLQLTRPEMVAANINSFIKRYKENGKISDAYIQGKEYICGQGGNDIENIIADAYLKGIEGVDWQEAYQIVKGEAENYRSKNYATLGWNTGETEAINGDKYSWRLRPSSATIGFAYNDYAVAMMAKGLGYEEDYEKYIQSSKKWLNNWDENLVSSDGYKGFIHKRAVDGSYATVDPSHFLGYDGTEMKWQGYGDDFYEAGIWEGSYSPTFDLPTLVEKMGGKYEYADRLDYALGQGYINFANEPAFQTIWTLASDEVQRPDLASKWVDVYLSKYTDVGYPGDEDNGAMSSMYLFMMSGFFPMSGTNNYYLHGIHLPEVTYHLGTGNDLVIKGINVSDENIYVQSATWNGQPLTSSKLTWDQIKEGGTLEYVMGSQPSDWAREVDNENPSDVTGLTLDDSKLNEGTLALNWNEATDNTQIKQYNIYSSTQEDFELNDETLVTSTKDTTYTFDVSNEVKYFKVEAEDYFGNKSLNSPLIKVDISDFEKPILTGEIQLDEKYLDIGLVKFSWPEATDNIKIKEYRVYRGNEENYDLDETSLLTATNDLSYSETKQAGTFYYTVVAVDLFGNVSDSLKLKVENSNGLTGKKLKSTENIAKNKNVTASGRHSEAEDGKYAVDGNTKTKWCSKDNESSANPDFWLEIDLGDVYQLNKWVVKHAQAGGEQASYNTRDFKLQVKSGDEWLDVDSVVGNTDSTTSRTLPMFEGRYVRLYVTNPTQANQARTTRIYEVELYGDKDYSTFTGSIMKTPGIEVSVNHAVNENEDAIKAIDFDTNTKWSCRNSNDDNGYYWLEVKLPQKYRVNALELLSAEKENASYITRDFQLQVKENGEWKDVHNVTGNQENLYYANLETPVIGDNFRLLIKKLGSANEDNARVYEFHLYGDKVVDSDKTALKIAVDLANAITDEDLDKVIPAVANEFIAARDEANTVYNDISATQEEVNNAFDRLASAMHMLDFVKGDKTALEAFINKVNDLVADQYTPATWEAFAEKLANAKVVLANENAMQEEVDSAYKELVTAFLNLRLKADKSALQAFVDYVNDVDSSKYTETTWKMFEAKLNEANVVLKDENAVQVEVDSAYNELVKAYLDLRLKPNKDLLEDLINQASGLNVANYTKASFDGLTKALNEAKVVFENPNATQKEVDSAKATLEKAINSLEANTPVDNTAKTPVNNGDTTSVKTGDESLVGMFATIALLSVAGYAVFRRKED</sequence>
<dbReference type="Gene3D" id="2.60.120.260">
    <property type="entry name" value="Galactose-binding domain-like"/>
    <property type="match status" value="2"/>
</dbReference>
<gene>
    <name evidence="5" type="ORF">B5E91_03175</name>
</gene>
<dbReference type="Gene3D" id="1.20.1610.10">
    <property type="entry name" value="alpha-1,2-mannosidases domains"/>
    <property type="match status" value="1"/>
</dbReference>
<dbReference type="InterPro" id="IPR000421">
    <property type="entry name" value="FA58C"/>
</dbReference>
<dbReference type="Gene3D" id="2.60.40.10">
    <property type="entry name" value="Immunoglobulins"/>
    <property type="match status" value="2"/>
</dbReference>
<dbReference type="Proteomes" id="UP000196258">
    <property type="component" value="Unassembled WGS sequence"/>
</dbReference>
<feature type="domain" description="F5/8 type C" evidence="4">
    <location>
        <begin position="1097"/>
        <end position="1242"/>
    </location>
</feature>
<keyword evidence="2" id="KW-1133">Transmembrane helix</keyword>
<dbReference type="Gene3D" id="3.30.2080.10">
    <property type="entry name" value="GH92 mannosidase domain"/>
    <property type="match status" value="1"/>
</dbReference>
<dbReference type="GO" id="GO:0000224">
    <property type="term" value="F:peptide-N4-(N-acetyl-beta-glucosaminyl)asparagine amidase activity"/>
    <property type="evidence" value="ECO:0007669"/>
    <property type="project" value="TreeGrafter"/>
</dbReference>
<dbReference type="InterPro" id="IPR013783">
    <property type="entry name" value="Ig-like_fold"/>
</dbReference>
<dbReference type="InterPro" id="IPR008979">
    <property type="entry name" value="Galactose-bd-like_sf"/>
</dbReference>
<feature type="transmembrane region" description="Helical" evidence="2">
    <location>
        <begin position="1544"/>
        <end position="1562"/>
    </location>
</feature>
<dbReference type="Gene3D" id="2.70.98.10">
    <property type="match status" value="1"/>
</dbReference>
<dbReference type="Gene3D" id="1.20.1270.70">
    <property type="entry name" value="Designed single chain three-helix bundle"/>
    <property type="match status" value="2"/>
</dbReference>
<dbReference type="Pfam" id="PF17678">
    <property type="entry name" value="Glyco_hydro_92N"/>
    <property type="match status" value="1"/>
</dbReference>
<comment type="caution">
    <text evidence="5">The sequence shown here is derived from an EMBL/GenBank/DDBJ whole genome shotgun (WGS) entry which is preliminary data.</text>
</comment>
<dbReference type="Pfam" id="PF07971">
    <property type="entry name" value="Glyco_hydro_92"/>
    <property type="match status" value="1"/>
</dbReference>
<dbReference type="GO" id="GO:0005975">
    <property type="term" value="P:carbohydrate metabolic process"/>
    <property type="evidence" value="ECO:0007669"/>
    <property type="project" value="InterPro"/>
</dbReference>
<dbReference type="RefSeq" id="WP_087254955.1">
    <property type="nucleotide sequence ID" value="NZ_NFLB01000002.1"/>
</dbReference>
<dbReference type="InterPro" id="IPR005887">
    <property type="entry name" value="GH92_a_mannosidase_put"/>
</dbReference>
<name>A0A1Y4QM22_9FIRM</name>
<feature type="chain" id="PRO_5039083068" description="F5/8 type C domain-containing protein" evidence="3">
    <location>
        <begin position="24"/>
        <end position="1567"/>
    </location>
</feature>
<evidence type="ECO:0000259" key="4">
    <source>
        <dbReference type="PROSITE" id="PS50022"/>
    </source>
</evidence>
<protein>
    <recommendedName>
        <fullName evidence="4">F5/8 type C domain-containing protein</fullName>
    </recommendedName>
</protein>
<dbReference type="NCBIfam" id="TIGR01180">
    <property type="entry name" value="aman2_put"/>
    <property type="match status" value="1"/>
</dbReference>
<keyword evidence="3" id="KW-0732">Signal</keyword>
<evidence type="ECO:0000313" key="5">
    <source>
        <dbReference type="EMBL" id="OUQ06277.1"/>
    </source>
</evidence>